<reference evidence="3" key="1">
    <citation type="journal article" date="2020" name="Stud. Mycol.">
        <title>101 Dothideomycetes genomes: a test case for predicting lifestyles and emergence of pathogens.</title>
        <authorList>
            <person name="Haridas S."/>
            <person name="Albert R."/>
            <person name="Binder M."/>
            <person name="Bloem J."/>
            <person name="Labutti K."/>
            <person name="Salamov A."/>
            <person name="Andreopoulos B."/>
            <person name="Baker S."/>
            <person name="Barry K."/>
            <person name="Bills G."/>
            <person name="Bluhm B."/>
            <person name="Cannon C."/>
            <person name="Castanera R."/>
            <person name="Culley D."/>
            <person name="Daum C."/>
            <person name="Ezra D."/>
            <person name="Gonzalez J."/>
            <person name="Henrissat B."/>
            <person name="Kuo A."/>
            <person name="Liang C."/>
            <person name="Lipzen A."/>
            <person name="Lutzoni F."/>
            <person name="Magnuson J."/>
            <person name="Mondo S."/>
            <person name="Nolan M."/>
            <person name="Ohm R."/>
            <person name="Pangilinan J."/>
            <person name="Park H.-J."/>
            <person name="Ramirez L."/>
            <person name="Alfaro M."/>
            <person name="Sun H."/>
            <person name="Tritt A."/>
            <person name="Yoshinaga Y."/>
            <person name="Zwiers L.-H."/>
            <person name="Turgeon B."/>
            <person name="Goodwin S."/>
            <person name="Spatafora J."/>
            <person name="Crous P."/>
            <person name="Grigoriev I."/>
        </authorList>
    </citation>
    <scope>NUCLEOTIDE SEQUENCE</scope>
    <source>
        <strain evidence="3">Tuck. ex Michener</strain>
    </source>
</reference>
<dbReference type="EMBL" id="ML991771">
    <property type="protein sequence ID" value="KAF2239927.1"/>
    <property type="molecule type" value="Genomic_DNA"/>
</dbReference>
<protein>
    <recommendedName>
        <fullName evidence="2">UBL3-like ubiquitin domain-containing protein</fullName>
    </recommendedName>
</protein>
<dbReference type="Proteomes" id="UP000800092">
    <property type="component" value="Unassembled WGS sequence"/>
</dbReference>
<dbReference type="OrthoDB" id="1043111at2759"/>
<feature type="compositionally biased region" description="Polar residues" evidence="1">
    <location>
        <begin position="1"/>
        <end position="17"/>
    </location>
</feature>
<proteinExistence type="predicted"/>
<dbReference type="PANTHER" id="PTHR13169:SF0">
    <property type="entry name" value="UBIQUITIN-LIKE PROTEIN 3"/>
    <property type="match status" value="1"/>
</dbReference>
<accession>A0A6A6HPH3</accession>
<feature type="region of interest" description="Disordered" evidence="1">
    <location>
        <begin position="226"/>
        <end position="249"/>
    </location>
</feature>
<feature type="compositionally biased region" description="Polar residues" evidence="1">
    <location>
        <begin position="24"/>
        <end position="45"/>
    </location>
</feature>
<feature type="region of interest" description="Disordered" evidence="1">
    <location>
        <begin position="1"/>
        <end position="115"/>
    </location>
</feature>
<evidence type="ECO:0000259" key="2">
    <source>
        <dbReference type="Pfam" id="PF13881"/>
    </source>
</evidence>
<feature type="compositionally biased region" description="Low complexity" evidence="1">
    <location>
        <begin position="47"/>
        <end position="57"/>
    </location>
</feature>
<keyword evidence="4" id="KW-1185">Reference proteome</keyword>
<feature type="domain" description="UBL3-like ubiquitin" evidence="2">
    <location>
        <begin position="158"/>
        <end position="232"/>
    </location>
</feature>
<dbReference type="InterPro" id="IPR029071">
    <property type="entry name" value="Ubiquitin-like_domsf"/>
</dbReference>
<evidence type="ECO:0000313" key="3">
    <source>
        <dbReference type="EMBL" id="KAF2239927.1"/>
    </source>
</evidence>
<dbReference type="Gene3D" id="3.10.20.90">
    <property type="entry name" value="Phosphatidylinositol 3-kinase Catalytic Subunit, Chain A, domain 1"/>
    <property type="match status" value="1"/>
</dbReference>
<dbReference type="InterPro" id="IPR039540">
    <property type="entry name" value="UBL3-like_ubiquitin_dom"/>
</dbReference>
<dbReference type="AlphaFoldDB" id="A0A6A6HPH3"/>
<dbReference type="Pfam" id="PF13881">
    <property type="entry name" value="Rad60-SLD_2"/>
    <property type="match status" value="1"/>
</dbReference>
<feature type="compositionally biased region" description="Polar residues" evidence="1">
    <location>
        <begin position="61"/>
        <end position="92"/>
    </location>
</feature>
<evidence type="ECO:0000256" key="1">
    <source>
        <dbReference type="SAM" id="MobiDB-lite"/>
    </source>
</evidence>
<gene>
    <name evidence="3" type="ORF">EV356DRAFT_4470</name>
</gene>
<dbReference type="InterPro" id="IPR040015">
    <property type="entry name" value="UBL3-like"/>
</dbReference>
<evidence type="ECO:0000313" key="4">
    <source>
        <dbReference type="Proteomes" id="UP000800092"/>
    </source>
</evidence>
<dbReference type="SUPFAM" id="SSF54236">
    <property type="entry name" value="Ubiquitin-like"/>
    <property type="match status" value="1"/>
</dbReference>
<sequence length="256" mass="27920">MASSTIPSTAPNGTTDVPQLGEMTPSSPLEMTSFMTPPESNSPQDPTTPTLSSTALPNPEPTSGPSTQPADQSGLDQTQPSPQSSKPNTASLQRRETEAIGPSSDDPPLQHDSSTGPAVMITLLLTSGARHPYKVDEKYLRRRNVSVDEVDQNGVVDPFAISVYTLKELIWRDWREDWEAKPNNPSAIRLIHFGRMLDDKMALKECKFLPDATNVVHMTIKPQELLDDEDGKTAKGSSGRHQHGDEHTPGCRCVIL</sequence>
<organism evidence="3 4">
    <name type="scientific">Viridothelium virens</name>
    <name type="common">Speckled blister lichen</name>
    <name type="synonym">Trypethelium virens</name>
    <dbReference type="NCBI Taxonomy" id="1048519"/>
    <lineage>
        <taxon>Eukaryota</taxon>
        <taxon>Fungi</taxon>
        <taxon>Dikarya</taxon>
        <taxon>Ascomycota</taxon>
        <taxon>Pezizomycotina</taxon>
        <taxon>Dothideomycetes</taxon>
        <taxon>Dothideomycetes incertae sedis</taxon>
        <taxon>Trypetheliales</taxon>
        <taxon>Trypetheliaceae</taxon>
        <taxon>Viridothelium</taxon>
    </lineage>
</organism>
<dbReference type="PANTHER" id="PTHR13169">
    <property type="entry name" value="UBIQUITIN-LIKE PROTEIN 3 HCG-1 PROTEIN"/>
    <property type="match status" value="1"/>
</dbReference>
<name>A0A6A6HPH3_VIRVR</name>